<dbReference type="AlphaFoldDB" id="A0A6B0UIP8"/>
<name>A0A6B0UIP8_IXORI</name>
<accession>A0A6B0UIP8</accession>
<sequence length="107" mass="11742">MPYTANTLATSLAMAVLAASIPKVLAMAWMSLLYMRLMSTMSPWRNISTKLTPSVWSILPQPERSLVSLTRKALEMPGTEWKTALADSSSTTEVKSNLLPSKLSLKV</sequence>
<evidence type="ECO:0000313" key="2">
    <source>
        <dbReference type="EMBL" id="MXU89343.1"/>
    </source>
</evidence>
<keyword evidence="1" id="KW-0472">Membrane</keyword>
<protein>
    <submittedName>
        <fullName evidence="2">Putative secreted protein</fullName>
    </submittedName>
</protein>
<evidence type="ECO:0000256" key="1">
    <source>
        <dbReference type="SAM" id="Phobius"/>
    </source>
</evidence>
<feature type="transmembrane region" description="Helical" evidence="1">
    <location>
        <begin position="12"/>
        <end position="35"/>
    </location>
</feature>
<proteinExistence type="predicted"/>
<organism evidence="2">
    <name type="scientific">Ixodes ricinus</name>
    <name type="common">Common tick</name>
    <name type="synonym">Acarus ricinus</name>
    <dbReference type="NCBI Taxonomy" id="34613"/>
    <lineage>
        <taxon>Eukaryota</taxon>
        <taxon>Metazoa</taxon>
        <taxon>Ecdysozoa</taxon>
        <taxon>Arthropoda</taxon>
        <taxon>Chelicerata</taxon>
        <taxon>Arachnida</taxon>
        <taxon>Acari</taxon>
        <taxon>Parasitiformes</taxon>
        <taxon>Ixodida</taxon>
        <taxon>Ixodoidea</taxon>
        <taxon>Ixodidae</taxon>
        <taxon>Ixodinae</taxon>
        <taxon>Ixodes</taxon>
    </lineage>
</organism>
<keyword evidence="1" id="KW-0812">Transmembrane</keyword>
<reference evidence="2" key="1">
    <citation type="submission" date="2019-12" db="EMBL/GenBank/DDBJ databases">
        <title>An insight into the sialome of adult female Ixodes ricinus ticks feeding for 6 days.</title>
        <authorList>
            <person name="Perner J."/>
            <person name="Ribeiro J.M.C."/>
        </authorList>
    </citation>
    <scope>NUCLEOTIDE SEQUENCE</scope>
    <source>
        <strain evidence="2">Semi-engorged</strain>
        <tissue evidence="2">Salivary glands</tissue>
    </source>
</reference>
<dbReference type="EMBL" id="GIFC01007260">
    <property type="protein sequence ID" value="MXU89343.1"/>
    <property type="molecule type" value="Transcribed_RNA"/>
</dbReference>
<keyword evidence="1" id="KW-1133">Transmembrane helix</keyword>